<sequence length="322" mass="33423">MIYFRCALLGIALFTTLLTSTLPAHATETFGAKMRRLAAAAQISNSFTNMPLRPASAWIPNKTYAVGEAAQNGSNLYLCRTAGTSAASGGPIGTSYADIGDGTAAWVYLGPSLVNTPDPAAPTITSVSTLASLGLTQFFNPLTSPSSFNFGGGAPTAQPTGNSSFISFPAVHSIANGTGGNIGFNNGVDNFFWSASFVTDAPIVAILVSWGAEPANIIIDGRKLSPGGVKGLAGPSYFLLDFTKAGSRKQRTITIEDYGNIRFGGVSVDAASTLRAPSTVDRFRVAFLGSSIETGGYGFPLFGSPHGRYQHRNFLAGPILGS</sequence>
<gene>
    <name evidence="2" type="ORF">SAMN05444581_11645</name>
</gene>
<dbReference type="STRING" id="1612308.SAMN05444581_11645"/>
<evidence type="ECO:0000313" key="2">
    <source>
        <dbReference type="EMBL" id="SFK71452.1"/>
    </source>
</evidence>
<feature type="chain" id="PRO_5011762157" evidence="1">
    <location>
        <begin position="27"/>
        <end position="322"/>
    </location>
</feature>
<keyword evidence="1" id="KW-0732">Signal</keyword>
<keyword evidence="3" id="KW-1185">Reference proteome</keyword>
<reference evidence="2 3" key="1">
    <citation type="submission" date="2016-10" db="EMBL/GenBank/DDBJ databases">
        <authorList>
            <person name="de Groot N.N."/>
        </authorList>
    </citation>
    <scope>NUCLEOTIDE SEQUENCE [LARGE SCALE GENOMIC DNA]</scope>
    <source>
        <strain evidence="2 3">NE2</strain>
    </source>
</reference>
<proteinExistence type="predicted"/>
<dbReference type="Proteomes" id="UP000198755">
    <property type="component" value="Unassembled WGS sequence"/>
</dbReference>
<protein>
    <submittedName>
        <fullName evidence="2">Uncharacterized protein</fullName>
    </submittedName>
</protein>
<evidence type="ECO:0000256" key="1">
    <source>
        <dbReference type="SAM" id="SignalP"/>
    </source>
</evidence>
<dbReference type="AlphaFoldDB" id="A0A1I4BRI7"/>
<dbReference type="EMBL" id="FOSN01000016">
    <property type="protein sequence ID" value="SFK71452.1"/>
    <property type="molecule type" value="Genomic_DNA"/>
</dbReference>
<evidence type="ECO:0000313" key="3">
    <source>
        <dbReference type="Proteomes" id="UP000198755"/>
    </source>
</evidence>
<organism evidence="2 3">
    <name type="scientific">Methylocapsa palsarum</name>
    <dbReference type="NCBI Taxonomy" id="1612308"/>
    <lineage>
        <taxon>Bacteria</taxon>
        <taxon>Pseudomonadati</taxon>
        <taxon>Pseudomonadota</taxon>
        <taxon>Alphaproteobacteria</taxon>
        <taxon>Hyphomicrobiales</taxon>
        <taxon>Beijerinckiaceae</taxon>
        <taxon>Methylocapsa</taxon>
    </lineage>
</organism>
<feature type="signal peptide" evidence="1">
    <location>
        <begin position="1"/>
        <end position="26"/>
    </location>
</feature>
<accession>A0A1I4BRI7</accession>
<name>A0A1I4BRI7_9HYPH</name>